<dbReference type="PROSITE" id="PS50222">
    <property type="entry name" value="EF_HAND_2"/>
    <property type="match status" value="2"/>
</dbReference>
<evidence type="ECO:0000259" key="13">
    <source>
        <dbReference type="PROSITE" id="PS50222"/>
    </source>
</evidence>
<dbReference type="GO" id="GO:0005783">
    <property type="term" value="C:endoplasmic reticulum"/>
    <property type="evidence" value="ECO:0007669"/>
    <property type="project" value="TreeGrafter"/>
</dbReference>
<reference evidence="15" key="1">
    <citation type="submission" date="2025-08" db="UniProtKB">
        <authorList>
            <consortium name="RefSeq"/>
        </authorList>
    </citation>
    <scope>IDENTIFICATION</scope>
    <source>
        <tissue evidence="15">Sperm</tissue>
    </source>
</reference>
<evidence type="ECO:0000256" key="7">
    <source>
        <dbReference type="ARBA" id="ARBA00023180"/>
    </source>
</evidence>
<feature type="domain" description="EF-hand" evidence="13">
    <location>
        <begin position="159"/>
        <end position="194"/>
    </location>
</feature>
<dbReference type="KEGG" id="pmrn:116946872"/>
<organism evidence="14 15">
    <name type="scientific">Petromyzon marinus</name>
    <name type="common">Sea lamprey</name>
    <dbReference type="NCBI Taxonomy" id="7757"/>
    <lineage>
        <taxon>Eukaryota</taxon>
        <taxon>Metazoa</taxon>
        <taxon>Chordata</taxon>
        <taxon>Craniata</taxon>
        <taxon>Vertebrata</taxon>
        <taxon>Cyclostomata</taxon>
        <taxon>Hyperoartia</taxon>
        <taxon>Petromyzontiformes</taxon>
        <taxon>Petromyzontidae</taxon>
        <taxon>Petromyzon</taxon>
    </lineage>
</organism>
<evidence type="ECO:0000313" key="15">
    <source>
        <dbReference type="RefSeq" id="XP_032817995.1"/>
    </source>
</evidence>
<comment type="subcellular location">
    <subcellularLocation>
        <location evidence="8">Golgi apparatus lumen</location>
    </subcellularLocation>
</comment>
<evidence type="ECO:0000256" key="12">
    <source>
        <dbReference type="SAM" id="MobiDB-lite"/>
    </source>
</evidence>
<dbReference type="CDD" id="cd16225">
    <property type="entry name" value="EFh_CREC_cab45"/>
    <property type="match status" value="1"/>
</dbReference>
<dbReference type="FunFam" id="1.10.238.10:FF:000120">
    <property type="entry name" value="45 kDa calcium-binding protein"/>
    <property type="match status" value="1"/>
</dbReference>
<dbReference type="Pfam" id="PF13499">
    <property type="entry name" value="EF-hand_7"/>
    <property type="match status" value="2"/>
</dbReference>
<dbReference type="SMART" id="SM00054">
    <property type="entry name" value="EFh"/>
    <property type="match status" value="4"/>
</dbReference>
<dbReference type="GO" id="GO:0017156">
    <property type="term" value="P:calcium-ion regulated exocytosis"/>
    <property type="evidence" value="ECO:0007669"/>
    <property type="project" value="TreeGrafter"/>
</dbReference>
<dbReference type="SUPFAM" id="SSF47473">
    <property type="entry name" value="EF-hand"/>
    <property type="match status" value="2"/>
</dbReference>
<dbReference type="InterPro" id="IPR018247">
    <property type="entry name" value="EF_Hand_1_Ca_BS"/>
</dbReference>
<keyword evidence="14" id="KW-1185">Reference proteome</keyword>
<evidence type="ECO:0000256" key="9">
    <source>
        <dbReference type="ARBA" id="ARBA00023817"/>
    </source>
</evidence>
<feature type="coiled-coil region" evidence="11">
    <location>
        <begin position="236"/>
        <end position="263"/>
    </location>
</feature>
<dbReference type="FunFam" id="1.10.238.10:FF:000195">
    <property type="entry name" value="45 kDa calcium-binding protein"/>
    <property type="match status" value="1"/>
</dbReference>
<dbReference type="AlphaFoldDB" id="A0AAJ7TJD5"/>
<evidence type="ECO:0000256" key="4">
    <source>
        <dbReference type="ARBA" id="ARBA00022737"/>
    </source>
</evidence>
<dbReference type="GO" id="GO:0005509">
    <property type="term" value="F:calcium ion binding"/>
    <property type="evidence" value="ECO:0007669"/>
    <property type="project" value="InterPro"/>
</dbReference>
<dbReference type="Gene3D" id="1.10.238.10">
    <property type="entry name" value="EF-hand"/>
    <property type="match status" value="3"/>
</dbReference>
<dbReference type="CTD" id="51150"/>
<keyword evidence="11" id="KW-0175">Coiled coil</keyword>
<evidence type="ECO:0000256" key="8">
    <source>
        <dbReference type="ARBA" id="ARBA00023769"/>
    </source>
</evidence>
<keyword evidence="3" id="KW-0732">Signal</keyword>
<evidence type="ECO:0000256" key="5">
    <source>
        <dbReference type="ARBA" id="ARBA00022837"/>
    </source>
</evidence>
<dbReference type="PANTHER" id="PTHR10827:SF98">
    <property type="entry name" value="45 KDA CALCIUM-BINDING PROTEIN"/>
    <property type="match status" value="1"/>
</dbReference>
<keyword evidence="2" id="KW-0479">Metal-binding</keyword>
<dbReference type="Proteomes" id="UP001318040">
    <property type="component" value="Chromosome 28"/>
</dbReference>
<evidence type="ECO:0000256" key="2">
    <source>
        <dbReference type="ARBA" id="ARBA00022723"/>
    </source>
</evidence>
<evidence type="ECO:0000256" key="6">
    <source>
        <dbReference type="ARBA" id="ARBA00023034"/>
    </source>
</evidence>
<dbReference type="InterPro" id="IPR011992">
    <property type="entry name" value="EF-hand-dom_pair"/>
</dbReference>
<keyword evidence="7" id="KW-0325">Glycoprotein</keyword>
<dbReference type="InterPro" id="IPR027240">
    <property type="entry name" value="CAB45_EFh"/>
</dbReference>
<dbReference type="GeneID" id="116946872"/>
<keyword evidence="4" id="KW-0677">Repeat</keyword>
<keyword evidence="5" id="KW-0106">Calcium</keyword>
<proteinExistence type="inferred from homology"/>
<accession>A0AAJ7TJD5</accession>
<name>A0AAJ7TJD5_PETMA</name>
<dbReference type="GO" id="GO:0005796">
    <property type="term" value="C:Golgi lumen"/>
    <property type="evidence" value="ECO:0007669"/>
    <property type="project" value="UniProtKB-SubCell"/>
</dbReference>
<feature type="domain" description="EF-hand" evidence="13">
    <location>
        <begin position="339"/>
        <end position="374"/>
    </location>
</feature>
<keyword evidence="6" id="KW-0333">Golgi apparatus</keyword>
<gene>
    <name evidence="15" type="primary">SDF4</name>
</gene>
<evidence type="ECO:0000313" key="14">
    <source>
        <dbReference type="Proteomes" id="UP001318040"/>
    </source>
</evidence>
<dbReference type="PROSITE" id="PS00018">
    <property type="entry name" value="EF_HAND_1"/>
    <property type="match status" value="4"/>
</dbReference>
<dbReference type="Pfam" id="PF13202">
    <property type="entry name" value="EF-hand_5"/>
    <property type="match status" value="1"/>
</dbReference>
<feature type="compositionally biased region" description="Basic and acidic residues" evidence="12">
    <location>
        <begin position="73"/>
        <end position="114"/>
    </location>
</feature>
<protein>
    <recommendedName>
        <fullName evidence="9">45 kDa calcium-binding protein</fullName>
    </recommendedName>
    <alternativeName>
        <fullName evidence="10">Stromal cell-derived factor 4</fullName>
    </alternativeName>
</protein>
<dbReference type="InterPro" id="IPR002048">
    <property type="entry name" value="EF_hand_dom"/>
</dbReference>
<dbReference type="PANTHER" id="PTHR10827">
    <property type="entry name" value="RETICULOCALBIN"/>
    <property type="match status" value="1"/>
</dbReference>
<evidence type="ECO:0000256" key="11">
    <source>
        <dbReference type="SAM" id="Coils"/>
    </source>
</evidence>
<feature type="region of interest" description="Disordered" evidence="12">
    <location>
        <begin position="47"/>
        <end position="128"/>
    </location>
</feature>
<evidence type="ECO:0000256" key="10">
    <source>
        <dbReference type="ARBA" id="ARBA00031511"/>
    </source>
</evidence>
<comment type="similarity">
    <text evidence="1">Belongs to the CREC family.</text>
</comment>
<sequence>MVSRKVKVCTALGLSYALLLAAFLWLDVTARPAGLGAATHGNEDLKEVAAPTVGKGPVDGGDQGGQPQQQQKQEQRQDDQQEDKRRQQQQEEEKGGKASRPAKKEEAHSRRAEENEILPPDHLNGVKMERDGHLNKDFHQEVFLGKDKEEFEEDSEPRRNRQKLIEIFAKVDKDRDKRISAVELQEWIVEKTREHLQQALDENKPHFRTLDPDGDGLVTWDEYRLRYLVSKGFDEKDIAERIRDKQELKIDEETEELMDNLKERWNQADDAPQDQKLNEKEFLSFQHPEHSRSMLSYMVQEIIHDLDQDKDQRLSLSEFASLPLGTVENQKEQDIDDDWVRERRKEFIEVIDSNKDGFITRSELEEYMDPTSSHNALSEAKQMISVADEDEDAQLSLDEVLRYSEYFTGSKLVDYARNVHEEF</sequence>
<evidence type="ECO:0000256" key="1">
    <source>
        <dbReference type="ARBA" id="ARBA00006431"/>
    </source>
</evidence>
<dbReference type="RefSeq" id="XP_032817995.1">
    <property type="nucleotide sequence ID" value="XM_032962104.1"/>
</dbReference>
<evidence type="ECO:0000256" key="3">
    <source>
        <dbReference type="ARBA" id="ARBA00022729"/>
    </source>
</evidence>